<dbReference type="EMBL" id="CXSU01000005">
    <property type="protein sequence ID" value="CTQ48678.1"/>
    <property type="molecule type" value="Genomic_DNA"/>
</dbReference>
<proteinExistence type="predicted"/>
<dbReference type="SUPFAM" id="SSF55729">
    <property type="entry name" value="Acyl-CoA N-acyltransferases (Nat)"/>
    <property type="match status" value="1"/>
</dbReference>
<dbReference type="GO" id="GO:0016747">
    <property type="term" value="F:acyltransferase activity, transferring groups other than amino-acyl groups"/>
    <property type="evidence" value="ECO:0007669"/>
    <property type="project" value="InterPro"/>
</dbReference>
<protein>
    <recommendedName>
        <fullName evidence="1">N-acetyltransferase domain-containing protein</fullName>
    </recommendedName>
</protein>
<dbReference type="CDD" id="cd04301">
    <property type="entry name" value="NAT_SF"/>
    <property type="match status" value="1"/>
</dbReference>
<sequence length="203" mass="22249">MPPIEMLKDGLHPVPIGKVAAIVTHLEMTAVPELRPATLPDGTVLSRFEAPATDWYRDLFTRIGGPDWLWSSRLRMSDADLRAIIAHTDVEVFAVTFAGRAEGLLELDFRDGETCELAFFGLTPAAQGIGAGRAMLTLAITRAFARPIARLHLHTCTLDSPVALPFYLRSGFVAVRREVEIMDDPRLDGTLAETAGAHHPILR</sequence>
<dbReference type="Pfam" id="PF00583">
    <property type="entry name" value="Acetyltransf_1"/>
    <property type="match status" value="1"/>
</dbReference>
<dbReference type="STRING" id="420998.JDO7802_00682"/>
<dbReference type="Proteomes" id="UP000049222">
    <property type="component" value="Unassembled WGS sequence"/>
</dbReference>
<evidence type="ECO:0000313" key="2">
    <source>
        <dbReference type="EMBL" id="CTQ48678.1"/>
    </source>
</evidence>
<dbReference type="InterPro" id="IPR000182">
    <property type="entry name" value="GNAT_dom"/>
</dbReference>
<keyword evidence="3" id="KW-1185">Reference proteome</keyword>
<feature type="domain" description="N-acetyltransferase" evidence="1">
    <location>
        <begin position="32"/>
        <end position="187"/>
    </location>
</feature>
<evidence type="ECO:0000313" key="3">
    <source>
        <dbReference type="Proteomes" id="UP000049222"/>
    </source>
</evidence>
<organism evidence="2 3">
    <name type="scientific">Jannaschia donghaensis</name>
    <dbReference type="NCBI Taxonomy" id="420998"/>
    <lineage>
        <taxon>Bacteria</taxon>
        <taxon>Pseudomonadati</taxon>
        <taxon>Pseudomonadota</taxon>
        <taxon>Alphaproteobacteria</taxon>
        <taxon>Rhodobacterales</taxon>
        <taxon>Roseobacteraceae</taxon>
        <taxon>Jannaschia</taxon>
    </lineage>
</organism>
<dbReference type="RefSeq" id="WP_245624096.1">
    <property type="nucleotide sequence ID" value="NZ_CXSU01000005.1"/>
</dbReference>
<dbReference type="Gene3D" id="3.40.630.30">
    <property type="match status" value="1"/>
</dbReference>
<gene>
    <name evidence="2" type="ORF">JDO7802_00682</name>
</gene>
<accession>A0A0M6YEC4</accession>
<evidence type="ECO:0000259" key="1">
    <source>
        <dbReference type="PROSITE" id="PS51186"/>
    </source>
</evidence>
<reference evidence="2 3" key="1">
    <citation type="submission" date="2015-07" db="EMBL/GenBank/DDBJ databases">
        <authorList>
            <person name="Noorani M."/>
        </authorList>
    </citation>
    <scope>NUCLEOTIDE SEQUENCE [LARGE SCALE GENOMIC DNA]</scope>
    <source>
        <strain evidence="2 3">CECT 7802</strain>
    </source>
</reference>
<dbReference type="PROSITE" id="PS51186">
    <property type="entry name" value="GNAT"/>
    <property type="match status" value="1"/>
</dbReference>
<dbReference type="InterPro" id="IPR016181">
    <property type="entry name" value="Acyl_CoA_acyltransferase"/>
</dbReference>
<name>A0A0M6YEC4_9RHOB</name>
<dbReference type="AlphaFoldDB" id="A0A0M6YEC4"/>